<dbReference type="RefSeq" id="XP_040713519.1">
    <property type="nucleotide sequence ID" value="XM_040857645.1"/>
</dbReference>
<dbReference type="InterPro" id="IPR036259">
    <property type="entry name" value="MFS_trans_sf"/>
</dbReference>
<dbReference type="InterPro" id="IPR020846">
    <property type="entry name" value="MFS_dom"/>
</dbReference>
<evidence type="ECO:0000259" key="6">
    <source>
        <dbReference type="PROSITE" id="PS50850"/>
    </source>
</evidence>
<dbReference type="GO" id="GO:0022857">
    <property type="term" value="F:transmembrane transporter activity"/>
    <property type="evidence" value="ECO:0007669"/>
    <property type="project" value="InterPro"/>
</dbReference>
<feature type="transmembrane region" description="Helical" evidence="5">
    <location>
        <begin position="266"/>
        <end position="283"/>
    </location>
</feature>
<keyword evidence="8" id="KW-1185">Reference proteome</keyword>
<keyword evidence="3 5" id="KW-1133">Transmembrane helix</keyword>
<feature type="transmembrane region" description="Helical" evidence="5">
    <location>
        <begin position="136"/>
        <end position="154"/>
    </location>
</feature>
<feature type="transmembrane region" description="Helical" evidence="5">
    <location>
        <begin position="334"/>
        <end position="354"/>
    </location>
</feature>
<evidence type="ECO:0000256" key="1">
    <source>
        <dbReference type="ARBA" id="ARBA00004141"/>
    </source>
</evidence>
<feature type="transmembrane region" description="Helical" evidence="5">
    <location>
        <begin position="195"/>
        <end position="215"/>
    </location>
</feature>
<dbReference type="InParanoid" id="A0A1Y2DQ77"/>
<feature type="transmembrane region" description="Helical" evidence="5">
    <location>
        <begin position="166"/>
        <end position="189"/>
    </location>
</feature>
<dbReference type="OrthoDB" id="2428527at2759"/>
<feature type="transmembrane region" description="Helical" evidence="5">
    <location>
        <begin position="73"/>
        <end position="93"/>
    </location>
</feature>
<sequence length="524" mass="55674">MIEEELAGTKAFTLPRDRSRLSVISVAETTSRIREMSFIATICMAQLCAQAGLGQTLATLRDVEDSIGSNDGVALNWSVAGYSLAIGTFILIAGRLGDVFGHKRIFIAGFVWSALWATLSGLAIFSNTMLFTCGRVFQGTGAAMSLANGIALIGTTYPAEKRKSTVLAILAATSSIGFILGAGISSAFALIWWPIAYWVFALVLCAVAVVGYFSIASWPESKAPRTLRSVIDDLDIPGAVIGVASVVLINYAFNQAPIEGWARLDIWIALIGGLLLMTLFVVIERCSVPNPLVPLHALSANVALILGAVTCGWACLGIWGFYTWQFLQVIRGLSPLLITAWFSPVVAIGILAALTAGQLLDKLRPAAVLTISMLAFVVGTCLIALVPEDQPYWGQTFLCMCVISWAVSMSCPAAIMLVSNSMDKTHQGVAGGLVSAVINYSIALGIGIGGTVEKEVASHVSTVSAVLMGYRAALWMSVGLAGLGVLICLALQFKMYRRRPNRCCECHGMLAEKIVGEDGLTYTV</sequence>
<dbReference type="EMBL" id="MCFJ01000010">
    <property type="protein sequence ID" value="ORY61442.1"/>
    <property type="molecule type" value="Genomic_DNA"/>
</dbReference>
<proteinExistence type="predicted"/>
<evidence type="ECO:0000256" key="4">
    <source>
        <dbReference type="ARBA" id="ARBA00023136"/>
    </source>
</evidence>
<feature type="transmembrane region" description="Helical" evidence="5">
    <location>
        <begin position="105"/>
        <end position="124"/>
    </location>
</feature>
<feature type="transmembrane region" description="Helical" evidence="5">
    <location>
        <begin position="295"/>
        <end position="322"/>
    </location>
</feature>
<dbReference type="PANTHER" id="PTHR42718:SF1">
    <property type="entry name" value="LOW AFFINITY AMMONIUM TRANSPORTER"/>
    <property type="match status" value="1"/>
</dbReference>
<dbReference type="AlphaFoldDB" id="A0A1Y2DQ77"/>
<feature type="domain" description="Major facilitator superfamily (MFS) profile" evidence="6">
    <location>
        <begin position="38"/>
        <end position="496"/>
    </location>
</feature>
<keyword evidence="2 5" id="KW-0812">Transmembrane</keyword>
<feature type="transmembrane region" description="Helical" evidence="5">
    <location>
        <begin position="366"/>
        <end position="386"/>
    </location>
</feature>
<feature type="transmembrane region" description="Helical" evidence="5">
    <location>
        <begin position="430"/>
        <end position="452"/>
    </location>
</feature>
<keyword evidence="4 5" id="KW-0472">Membrane</keyword>
<dbReference type="PANTHER" id="PTHR42718">
    <property type="entry name" value="MAJOR FACILITATOR SUPERFAMILY MULTIDRUG TRANSPORTER MFSC"/>
    <property type="match status" value="1"/>
</dbReference>
<evidence type="ECO:0000256" key="5">
    <source>
        <dbReference type="SAM" id="Phobius"/>
    </source>
</evidence>
<feature type="transmembrane region" description="Helical" evidence="5">
    <location>
        <begin position="392"/>
        <end position="418"/>
    </location>
</feature>
<feature type="transmembrane region" description="Helical" evidence="5">
    <location>
        <begin position="36"/>
        <end position="53"/>
    </location>
</feature>
<feature type="transmembrane region" description="Helical" evidence="5">
    <location>
        <begin position="236"/>
        <end position="254"/>
    </location>
</feature>
<dbReference type="Gene3D" id="1.20.1250.20">
    <property type="entry name" value="MFS general substrate transporter like domains"/>
    <property type="match status" value="2"/>
</dbReference>
<dbReference type="SUPFAM" id="SSF103473">
    <property type="entry name" value="MFS general substrate transporter"/>
    <property type="match status" value="1"/>
</dbReference>
<comment type="subcellular location">
    <subcellularLocation>
        <location evidence="1">Membrane</location>
        <topology evidence="1">Multi-pass membrane protein</topology>
    </subcellularLocation>
</comment>
<dbReference type="PROSITE" id="PS50850">
    <property type="entry name" value="MFS"/>
    <property type="match status" value="1"/>
</dbReference>
<feature type="transmembrane region" description="Helical" evidence="5">
    <location>
        <begin position="472"/>
        <end position="493"/>
    </location>
</feature>
<accession>A0A1Y2DQ77</accession>
<dbReference type="GO" id="GO:0016020">
    <property type="term" value="C:membrane"/>
    <property type="evidence" value="ECO:0007669"/>
    <property type="project" value="UniProtKB-SubCell"/>
</dbReference>
<dbReference type="GeneID" id="63773857"/>
<dbReference type="InterPro" id="IPR011701">
    <property type="entry name" value="MFS"/>
</dbReference>
<dbReference type="Proteomes" id="UP000193689">
    <property type="component" value="Unassembled WGS sequence"/>
</dbReference>
<evidence type="ECO:0000256" key="2">
    <source>
        <dbReference type="ARBA" id="ARBA00022692"/>
    </source>
</evidence>
<gene>
    <name evidence="7" type="ORF">BCR38DRAFT_396339</name>
</gene>
<name>A0A1Y2DQ77_9PEZI</name>
<organism evidence="7 8">
    <name type="scientific">Pseudomassariella vexata</name>
    <dbReference type="NCBI Taxonomy" id="1141098"/>
    <lineage>
        <taxon>Eukaryota</taxon>
        <taxon>Fungi</taxon>
        <taxon>Dikarya</taxon>
        <taxon>Ascomycota</taxon>
        <taxon>Pezizomycotina</taxon>
        <taxon>Sordariomycetes</taxon>
        <taxon>Xylariomycetidae</taxon>
        <taxon>Amphisphaeriales</taxon>
        <taxon>Pseudomassariaceae</taxon>
        <taxon>Pseudomassariella</taxon>
    </lineage>
</organism>
<evidence type="ECO:0000313" key="8">
    <source>
        <dbReference type="Proteomes" id="UP000193689"/>
    </source>
</evidence>
<evidence type="ECO:0000313" key="7">
    <source>
        <dbReference type="EMBL" id="ORY61442.1"/>
    </source>
</evidence>
<dbReference type="Pfam" id="PF07690">
    <property type="entry name" value="MFS_1"/>
    <property type="match status" value="1"/>
</dbReference>
<reference evidence="7 8" key="1">
    <citation type="submission" date="2016-07" db="EMBL/GenBank/DDBJ databases">
        <title>Pervasive Adenine N6-methylation of Active Genes in Fungi.</title>
        <authorList>
            <consortium name="DOE Joint Genome Institute"/>
            <person name="Mondo S.J."/>
            <person name="Dannebaum R.O."/>
            <person name="Kuo R.C."/>
            <person name="Labutti K."/>
            <person name="Haridas S."/>
            <person name="Kuo A."/>
            <person name="Salamov A."/>
            <person name="Ahrendt S.R."/>
            <person name="Lipzen A."/>
            <person name="Sullivan W."/>
            <person name="Andreopoulos W.B."/>
            <person name="Clum A."/>
            <person name="Lindquist E."/>
            <person name="Daum C."/>
            <person name="Ramamoorthy G.K."/>
            <person name="Gryganskyi A."/>
            <person name="Culley D."/>
            <person name="Magnuson J.K."/>
            <person name="James T.Y."/>
            <person name="O'Malley M.A."/>
            <person name="Stajich J.E."/>
            <person name="Spatafora J.W."/>
            <person name="Visel A."/>
            <person name="Grigoriev I.V."/>
        </authorList>
    </citation>
    <scope>NUCLEOTIDE SEQUENCE [LARGE SCALE GENOMIC DNA]</scope>
    <source>
        <strain evidence="7 8">CBS 129021</strain>
    </source>
</reference>
<comment type="caution">
    <text evidence="7">The sequence shown here is derived from an EMBL/GenBank/DDBJ whole genome shotgun (WGS) entry which is preliminary data.</text>
</comment>
<protein>
    <submittedName>
        <fullName evidence="7">Major facilitator superfamily domain-containing protein</fullName>
    </submittedName>
</protein>
<evidence type="ECO:0000256" key="3">
    <source>
        <dbReference type="ARBA" id="ARBA00022989"/>
    </source>
</evidence>